<evidence type="ECO:0000313" key="2">
    <source>
        <dbReference type="Proteomes" id="UP000283485"/>
    </source>
</evidence>
<proteinExistence type="predicted"/>
<organism evidence="1 2">
    <name type="scientific">Phocaeicola plebeius</name>
    <dbReference type="NCBI Taxonomy" id="310297"/>
    <lineage>
        <taxon>Bacteria</taxon>
        <taxon>Pseudomonadati</taxon>
        <taxon>Bacteroidota</taxon>
        <taxon>Bacteroidia</taxon>
        <taxon>Bacteroidales</taxon>
        <taxon>Bacteroidaceae</taxon>
        <taxon>Phocaeicola</taxon>
    </lineage>
</organism>
<evidence type="ECO:0000313" key="1">
    <source>
        <dbReference type="EMBL" id="RHF89520.1"/>
    </source>
</evidence>
<accession>A0A414R902</accession>
<dbReference type="Proteomes" id="UP000283485">
    <property type="component" value="Unassembled WGS sequence"/>
</dbReference>
<sequence>MKVNRNQIQSYDIEKYVKWIVNLPIDLVCNVSEWLRLRRIEDYLSLRKYKSRLDFESIKNDKEKDLSSKYDKYNGFYEKMLLLVKKEILAHDQTGQLFTFMVVMGFMGQKDLEYLQVGGKHDYRLYIDKIRESSILRNTYAAKEFIETWFEVSKEMFLNDNRALFVSEERRKEEKIQEYENTDFHVLEYLKNGLIYTPVFADDNIKCCKEIGELLFYRFLVSDEAQTESIKLNEPTQREKLDKLKEIGVFDLDFFSVDPRGNGASQREQARFLASIIGGHEANIRKYLYNMRKEK</sequence>
<dbReference type="RefSeq" id="WP_118211774.1">
    <property type="nucleotide sequence ID" value="NZ_JAQDLO010000032.1"/>
</dbReference>
<name>A0A414R902_9BACT</name>
<reference evidence="1 2" key="1">
    <citation type="submission" date="2018-08" db="EMBL/GenBank/DDBJ databases">
        <title>A genome reference for cultivated species of the human gut microbiota.</title>
        <authorList>
            <person name="Zou Y."/>
            <person name="Xue W."/>
            <person name="Luo G."/>
        </authorList>
    </citation>
    <scope>NUCLEOTIDE SEQUENCE [LARGE SCALE GENOMIC DNA]</scope>
    <source>
        <strain evidence="1 2">AM23-23</strain>
    </source>
</reference>
<gene>
    <name evidence="1" type="ORF">DW653_10510</name>
</gene>
<dbReference type="AlphaFoldDB" id="A0A414R902"/>
<protein>
    <submittedName>
        <fullName evidence="1">Uncharacterized protein</fullName>
    </submittedName>
</protein>
<dbReference type="EMBL" id="QRHQ01000019">
    <property type="protein sequence ID" value="RHF89520.1"/>
    <property type="molecule type" value="Genomic_DNA"/>
</dbReference>
<comment type="caution">
    <text evidence="1">The sequence shown here is derived from an EMBL/GenBank/DDBJ whole genome shotgun (WGS) entry which is preliminary data.</text>
</comment>